<feature type="domain" description="Peptidase S9 prolyl oligopeptidase catalytic" evidence="1">
    <location>
        <begin position="412"/>
        <end position="609"/>
    </location>
</feature>
<protein>
    <submittedName>
        <fullName evidence="2">Dipeptidyl aminopeptidase/acylaminoacyl peptidase</fullName>
    </submittedName>
</protein>
<accession>A0A1I7JD84</accession>
<organism evidence="2 3">
    <name type="scientific">Halomonas korlensis</name>
    <dbReference type="NCBI Taxonomy" id="463301"/>
    <lineage>
        <taxon>Bacteria</taxon>
        <taxon>Pseudomonadati</taxon>
        <taxon>Pseudomonadota</taxon>
        <taxon>Gammaproteobacteria</taxon>
        <taxon>Oceanospirillales</taxon>
        <taxon>Halomonadaceae</taxon>
        <taxon>Halomonas</taxon>
    </lineage>
</organism>
<dbReference type="PANTHER" id="PTHR43056">
    <property type="entry name" value="PEPTIDASE S9 PROLYL OLIGOPEPTIDASE"/>
    <property type="match status" value="1"/>
</dbReference>
<keyword evidence="3" id="KW-1185">Reference proteome</keyword>
<keyword evidence="2" id="KW-0378">Hydrolase</keyword>
<evidence type="ECO:0000313" key="2">
    <source>
        <dbReference type="EMBL" id="SFU83166.1"/>
    </source>
</evidence>
<dbReference type="EMBL" id="FPBP01000010">
    <property type="protein sequence ID" value="SFU83166.1"/>
    <property type="molecule type" value="Genomic_DNA"/>
</dbReference>
<dbReference type="InterPro" id="IPR011042">
    <property type="entry name" value="6-blade_b-propeller_TolB-like"/>
</dbReference>
<dbReference type="PANTHER" id="PTHR43056:SF5">
    <property type="entry name" value="PEPTIDASE S9 PROLYL OLIGOPEPTIDASE CATALYTIC DOMAIN-CONTAINING PROTEIN"/>
    <property type="match status" value="1"/>
</dbReference>
<dbReference type="GO" id="GO:0008236">
    <property type="term" value="F:serine-type peptidase activity"/>
    <property type="evidence" value="ECO:0007669"/>
    <property type="project" value="InterPro"/>
</dbReference>
<keyword evidence="2" id="KW-0645">Protease</keyword>
<dbReference type="InterPro" id="IPR029058">
    <property type="entry name" value="AB_hydrolase_fold"/>
</dbReference>
<keyword evidence="2" id="KW-0031">Aminopeptidase</keyword>
<dbReference type="AlphaFoldDB" id="A0A1I7JD84"/>
<dbReference type="InterPro" id="IPR050585">
    <property type="entry name" value="Xaa-Pro_dipeptidyl-ppase/CocE"/>
</dbReference>
<sequence>MKASPAGEPHDALLRRAALPADGLADLRATPRGVLWLTADPETGSRRLWQWHDRLEDGRPQALSPEPMDIASRVNGYGGGALACLDEHAIFVEADSQTLHRQPLSGGEARPWWSRHDSRYGGLTPDPQRQRLLAVEESGQGRDARQRLVALDGKRRQVLDTGADFYGAPALSPCGTRLAWVGWDLGDMPWQRSRLRQARLDVQGKLHELTHWEAGAAITQPRFTAANELIVLSDHGGWWQPYRVTGPAESLEIQRLGTRQADHASTPWQLGECQHLWPAVDQGVLMAFEEGAARILLTDDQGREYARVLRDASRLAGLAHADGWLYAITQGARHAARLSRVNLTTRAEETLLGLPTPAHPPLPQTLRAPVADGEHVPAFVYNPSASSARPPPLIVRVHGGPTSACYPVFDPLVHYWTAHGFAVADINPRGSANAGRAYRERLAGEWGRIDVEDVIALTTSLVARGLADPARLFVRGQSAGGFTVLNLLATSTLFRAGASLYGVTDAPHLATRTHRFESGYLDWLLGDTHTQRARSPINRLDAFTTPVIFFQGKRDSVVVPEQTLAMAEALRRRGVPARVMLFEDEGHGIRQPHNRCRLIAAEMHFFLEQGDGQG</sequence>
<dbReference type="GO" id="GO:0004177">
    <property type="term" value="F:aminopeptidase activity"/>
    <property type="evidence" value="ECO:0007669"/>
    <property type="project" value="UniProtKB-KW"/>
</dbReference>
<gene>
    <name evidence="2" type="ORF">SAMN04487955_11020</name>
</gene>
<dbReference type="Gene3D" id="2.120.10.30">
    <property type="entry name" value="TolB, C-terminal domain"/>
    <property type="match status" value="1"/>
</dbReference>
<dbReference type="Proteomes" id="UP000198693">
    <property type="component" value="Unassembled WGS sequence"/>
</dbReference>
<dbReference type="SUPFAM" id="SSF53474">
    <property type="entry name" value="alpha/beta-Hydrolases"/>
    <property type="match status" value="1"/>
</dbReference>
<proteinExistence type="predicted"/>
<dbReference type="SUPFAM" id="SSF82171">
    <property type="entry name" value="DPP6 N-terminal domain-like"/>
    <property type="match status" value="1"/>
</dbReference>
<name>A0A1I7JD84_9GAMM</name>
<evidence type="ECO:0000313" key="3">
    <source>
        <dbReference type="Proteomes" id="UP000198693"/>
    </source>
</evidence>
<dbReference type="OrthoDB" id="4269629at2"/>
<dbReference type="STRING" id="463301.SAMN04487955_11020"/>
<dbReference type="InterPro" id="IPR001375">
    <property type="entry name" value="Peptidase_S9_cat"/>
</dbReference>
<reference evidence="3" key="1">
    <citation type="submission" date="2016-10" db="EMBL/GenBank/DDBJ databases">
        <authorList>
            <person name="Varghese N."/>
            <person name="Submissions S."/>
        </authorList>
    </citation>
    <scope>NUCLEOTIDE SEQUENCE [LARGE SCALE GENOMIC DNA]</scope>
    <source>
        <strain evidence="3">CGMCC 1.6981</strain>
    </source>
</reference>
<dbReference type="Gene3D" id="3.40.50.1820">
    <property type="entry name" value="alpha/beta hydrolase"/>
    <property type="match status" value="1"/>
</dbReference>
<evidence type="ECO:0000259" key="1">
    <source>
        <dbReference type="Pfam" id="PF00326"/>
    </source>
</evidence>
<dbReference type="GO" id="GO:0006508">
    <property type="term" value="P:proteolysis"/>
    <property type="evidence" value="ECO:0007669"/>
    <property type="project" value="InterPro"/>
</dbReference>
<dbReference type="RefSeq" id="WP_089796578.1">
    <property type="nucleotide sequence ID" value="NZ_FPBP01000010.1"/>
</dbReference>
<dbReference type="Pfam" id="PF00326">
    <property type="entry name" value="Peptidase_S9"/>
    <property type="match status" value="1"/>
</dbReference>